<dbReference type="EMBL" id="SRYA01000002">
    <property type="protein sequence ID" value="TGY98108.1"/>
    <property type="molecule type" value="Genomic_DNA"/>
</dbReference>
<dbReference type="Proteomes" id="UP000304953">
    <property type="component" value="Unassembled WGS sequence"/>
</dbReference>
<organism evidence="1 2">
    <name type="scientific">Petralouisia muris</name>
    <dbReference type="NCBI Taxonomy" id="3032872"/>
    <lineage>
        <taxon>Bacteria</taxon>
        <taxon>Bacillati</taxon>
        <taxon>Bacillota</taxon>
        <taxon>Clostridia</taxon>
        <taxon>Lachnospirales</taxon>
        <taxon>Lachnospiraceae</taxon>
        <taxon>Petralouisia</taxon>
    </lineage>
</organism>
<accession>A0AC61S0Z5</accession>
<gene>
    <name evidence="1" type="ORF">E5329_01495</name>
</gene>
<sequence>MDDGGSPVIGLIVFLVLVAVSGGLYGFLTALEEVTESQVQKRAEEGSRHAAWLLLVMDDPYKTRHAIQIMVTFVSGIFGIYQIRMLGNFLVHSLSQEGADPGIRSLCFVLATVAGIFFFAVVGIIAPQKIAARKPEQWLFALAGILHGMVSVLRFYTYPAEKISNLVVRLAGVDPNASFDDVTEEEIISMVKEGHEQGVLQASEAEMIHNIFAFDDKEAKDIMTHRKHVAAIEGRTQLKDALEFILEANNSRFPVYKDDIDNIIGIIHMKDVMIESRRGEHLDWAVQDIPGLVREAFFIPETRNINDLFKGMQSKKNHMVIVVDEYGQTAGIVAMEDILEEIVGNIFDEYDEEETTIISQPDGSFMMSGLAPFQEVCGILELALEEAEYETLNGFLISLIGRIPGEQEQFELDCEGWRFHVLSVRDKMIHTVKVTKHERIFREPEEKLQQNVEAEIK</sequence>
<comment type="caution">
    <text evidence="1">The sequence shown here is derived from an EMBL/GenBank/DDBJ whole genome shotgun (WGS) entry which is preliminary data.</text>
</comment>
<reference evidence="1" key="1">
    <citation type="submission" date="2019-04" db="EMBL/GenBank/DDBJ databases">
        <title>Microbes associate with the intestines of laboratory mice.</title>
        <authorList>
            <person name="Navarre W."/>
            <person name="Wong E."/>
            <person name="Huang K."/>
            <person name="Tropini C."/>
            <person name="Ng K."/>
            <person name="Yu B."/>
        </authorList>
    </citation>
    <scope>NUCLEOTIDE SEQUENCE</scope>
    <source>
        <strain evidence="1">NM01_1-7b</strain>
    </source>
</reference>
<proteinExistence type="predicted"/>
<keyword evidence="2" id="KW-1185">Reference proteome</keyword>
<name>A0AC61S0Z5_9FIRM</name>
<evidence type="ECO:0000313" key="2">
    <source>
        <dbReference type="Proteomes" id="UP000304953"/>
    </source>
</evidence>
<protein>
    <submittedName>
        <fullName evidence="1">HlyC/CorC family transporter</fullName>
    </submittedName>
</protein>
<evidence type="ECO:0000313" key="1">
    <source>
        <dbReference type="EMBL" id="TGY98108.1"/>
    </source>
</evidence>